<dbReference type="InterPro" id="IPR013785">
    <property type="entry name" value="Aldolase_TIM"/>
</dbReference>
<dbReference type="CAZy" id="GH36">
    <property type="family name" value="Glycoside Hydrolase Family 36"/>
</dbReference>
<dbReference type="eggNOG" id="arCOG06049">
    <property type="taxonomic scope" value="Archaea"/>
</dbReference>
<dbReference type="OrthoDB" id="36121at2157"/>
<dbReference type="GeneID" id="9498872"/>
<evidence type="ECO:0000313" key="3">
    <source>
        <dbReference type="Proteomes" id="UP000000346"/>
    </source>
</evidence>
<dbReference type="AlphaFoldDB" id="D9Q157"/>
<dbReference type="STRING" id="666510.ASAC_0639"/>
<reference evidence="2 3" key="1">
    <citation type="journal article" date="2010" name="Appl. Environ. Microbiol.">
        <title>The genome sequence of the crenarchaeon Acidilobus saccharovorans supports a new order, Acidilobales, and suggests an important ecological role in terrestrial acidic hot springs.</title>
        <authorList>
            <person name="Mardanov A.V."/>
            <person name="Svetlitchnyi V.A."/>
            <person name="Beletsky A.V."/>
            <person name="Prokofeva M.I."/>
            <person name="Bonch-Osmolovskaya E.A."/>
            <person name="Ravin N.V."/>
            <person name="Skryabin K.G."/>
        </authorList>
    </citation>
    <scope>NUCLEOTIDE SEQUENCE [LARGE SCALE GENOMIC DNA]</scope>
    <source>
        <strain evidence="3">DSM 16705 / JCM 18335 / VKM B-2471 / 345-15</strain>
    </source>
</reference>
<dbReference type="Pfam" id="PF05691">
    <property type="entry name" value="Raffinose_syn"/>
    <property type="match status" value="2"/>
</dbReference>
<dbReference type="InParanoid" id="D9Q157"/>
<evidence type="ECO:0000313" key="2">
    <source>
        <dbReference type="EMBL" id="ADL19045.1"/>
    </source>
</evidence>
<dbReference type="InterPro" id="IPR017853">
    <property type="entry name" value="GH"/>
</dbReference>
<dbReference type="HOGENOM" id="CLU_415982_0_0_2"/>
<dbReference type="InterPro" id="IPR008811">
    <property type="entry name" value="Glycosyl_hydrolases_36"/>
</dbReference>
<protein>
    <submittedName>
        <fullName evidence="2">Alpha-galactosidase</fullName>
    </submittedName>
</protein>
<keyword evidence="3" id="KW-1185">Reference proteome</keyword>
<name>D9Q157_ACIS3</name>
<sequence>MTLELRGLAVRGPSGEEACEGAGNRFRCPSAEVEVTDDGGSLFVSFTSLGQVDRSWPLSLSLSLRVSGGLALTNDPAPDSAYAVGFRYYNLLGTGATPSVERPPDDVEYPPREFRGGRPTSWLYPIWLRDEGSIPPLTAGLIAFTGDEWLAAVAISSGRLTGYLGPGPRLSVYLGSPAASASGHVLAYALSGDPYDAIAQAWARASGRAKVRLRSQKPRPSFSRRLGWCSWNAFLGNVTEADVKATVSSLIARGVRLGWALVDDGWESLEGKSLREFSADGSKFPGGLRGLSEELRSMGLRMGLWTTINGYWGSLSEGLAGRYPKAKVRDGHFVRPDSADRFYEDYLGWMASQGVSFVKVDNQVWLHDGYVDVPSAEAAGGVEEALQSVASRKGLELLMCMALVPEAYSNFSAAATARASVDYIPFWRAGAKLHIMFSAYAGTFLSPILYPDYDMFMSYDQGALAYAVAAAVSGGPVYITDRFPDRTNVDLLRRLTLPDGTLAVADEPGLVTRDVLLRDPYNEDVLLKVASAASGVPVVGAINVTRRGSRVREALRPSYLPRPPTAERLAYYKSVSGEAGVIGGSGSVNLELGELEAELLTLSPAVDGVAVIGIAELLVPPAGVTVEGNRVRARAPGTLVYYDGALREVKVSEGDVVEV</sequence>
<proteinExistence type="predicted"/>
<dbReference type="SUPFAM" id="SSF51445">
    <property type="entry name" value="(Trans)glycosidases"/>
    <property type="match status" value="1"/>
</dbReference>
<gene>
    <name evidence="2" type="ordered locus">ASAC_0639</name>
</gene>
<organism evidence="2 3">
    <name type="scientific">Acidilobus saccharovorans (strain DSM 16705 / JCM 18335 / VKM B-2471 / 345-15)</name>
    <dbReference type="NCBI Taxonomy" id="666510"/>
    <lineage>
        <taxon>Archaea</taxon>
        <taxon>Thermoproteota</taxon>
        <taxon>Thermoprotei</taxon>
        <taxon>Acidilobales</taxon>
        <taxon>Acidilobaceae</taxon>
        <taxon>Acidilobus</taxon>
    </lineage>
</organism>
<dbReference type="PANTHER" id="PTHR31268">
    <property type="match status" value="1"/>
</dbReference>
<dbReference type="Gene3D" id="3.20.20.70">
    <property type="entry name" value="Aldolase class I"/>
    <property type="match status" value="1"/>
</dbReference>
<dbReference type="Proteomes" id="UP000000346">
    <property type="component" value="Chromosome"/>
</dbReference>
<dbReference type="EMBL" id="CP001742">
    <property type="protein sequence ID" value="ADL19045.1"/>
    <property type="molecule type" value="Genomic_DNA"/>
</dbReference>
<dbReference type="PANTHER" id="PTHR31268:SF32">
    <property type="entry name" value="GALACTINOL--SUCROSE GALACTOSYLTRANSFERASE 2-RELATED"/>
    <property type="match status" value="1"/>
</dbReference>
<dbReference type="KEGG" id="asc:ASAC_0639"/>
<accession>D9Q157</accession>
<keyword evidence="1" id="KW-0119">Carbohydrate metabolism</keyword>
<evidence type="ECO:0000256" key="1">
    <source>
        <dbReference type="ARBA" id="ARBA00023277"/>
    </source>
</evidence>
<dbReference type="RefSeq" id="WP_013266557.1">
    <property type="nucleotide sequence ID" value="NC_014374.1"/>
</dbReference>